<dbReference type="Proteomes" id="UP000283522">
    <property type="component" value="Unassembled WGS sequence"/>
</dbReference>
<sequence length="192" mass="22476">MKKSILILTIVTMAAISTTNGQIPSGWAQHTVEDTVNVPIEIYWDLSFKLNLEEIGSVGNYKDLPKIQKTTPVNGSFSKVGDSRRVHFNTGQTLLESIIEWQNPYSFSYELTELEIDLKRVAKRARGNFQHFPLQDGRTRIVWTYGFDQKNLILKWLINRYIQTTHKFWMRDTLAEMKRQTEEMYKKGRNDK</sequence>
<dbReference type="EMBL" id="QXML01000009">
    <property type="protein sequence ID" value="RIW13420.1"/>
    <property type="molecule type" value="Genomic_DNA"/>
</dbReference>
<organism evidence="2 3">
    <name type="scientific">Algoriphagus lacus</name>
    <dbReference type="NCBI Taxonomy" id="2056311"/>
    <lineage>
        <taxon>Bacteria</taxon>
        <taxon>Pseudomonadati</taxon>
        <taxon>Bacteroidota</taxon>
        <taxon>Cytophagia</taxon>
        <taxon>Cytophagales</taxon>
        <taxon>Cyclobacteriaceae</taxon>
        <taxon>Algoriphagus</taxon>
    </lineage>
</organism>
<dbReference type="Gene3D" id="3.30.530.20">
    <property type="match status" value="1"/>
</dbReference>
<comment type="caution">
    <text evidence="2">The sequence shown here is derived from an EMBL/GenBank/DDBJ whole genome shotgun (WGS) entry which is preliminary data.</text>
</comment>
<evidence type="ECO:0008006" key="4">
    <source>
        <dbReference type="Google" id="ProtNLM"/>
    </source>
</evidence>
<keyword evidence="3" id="KW-1185">Reference proteome</keyword>
<feature type="chain" id="PRO_5019503500" description="SRPBCC family protein" evidence="1">
    <location>
        <begin position="22"/>
        <end position="192"/>
    </location>
</feature>
<evidence type="ECO:0000313" key="3">
    <source>
        <dbReference type="Proteomes" id="UP000283522"/>
    </source>
</evidence>
<name>A0A418PNV1_9BACT</name>
<evidence type="ECO:0000313" key="2">
    <source>
        <dbReference type="EMBL" id="RIW13420.1"/>
    </source>
</evidence>
<feature type="signal peptide" evidence="1">
    <location>
        <begin position="1"/>
        <end position="21"/>
    </location>
</feature>
<evidence type="ECO:0000256" key="1">
    <source>
        <dbReference type="SAM" id="SignalP"/>
    </source>
</evidence>
<keyword evidence="1" id="KW-0732">Signal</keyword>
<accession>A0A418PNV1</accession>
<protein>
    <recommendedName>
        <fullName evidence="4">SRPBCC family protein</fullName>
    </recommendedName>
</protein>
<dbReference type="OrthoDB" id="336698at2"/>
<dbReference type="InterPro" id="IPR023393">
    <property type="entry name" value="START-like_dom_sf"/>
</dbReference>
<dbReference type="AlphaFoldDB" id="A0A418PNV1"/>
<dbReference type="SUPFAM" id="SSF55961">
    <property type="entry name" value="Bet v1-like"/>
    <property type="match status" value="1"/>
</dbReference>
<gene>
    <name evidence="2" type="ORF">D0X99_16755</name>
</gene>
<dbReference type="RefSeq" id="WP_119479006.1">
    <property type="nucleotide sequence ID" value="NZ_QXML01000009.1"/>
</dbReference>
<proteinExistence type="predicted"/>
<reference evidence="2 3" key="1">
    <citation type="submission" date="2018-09" db="EMBL/GenBank/DDBJ databases">
        <authorList>
            <person name="Wang X."/>
            <person name="Du Z."/>
        </authorList>
    </citation>
    <scope>NUCLEOTIDE SEQUENCE [LARGE SCALE GENOMIC DNA]</scope>
    <source>
        <strain evidence="2 3">N3</strain>
    </source>
</reference>